<dbReference type="AlphaFoldDB" id="A0A834VYL9"/>
<comment type="caution">
    <text evidence="2">The sequence shown here is derived from an EMBL/GenBank/DDBJ whole genome shotgun (WGS) entry which is preliminary data.</text>
</comment>
<reference evidence="2" key="1">
    <citation type="submission" date="2020-09" db="EMBL/GenBank/DDBJ databases">
        <title>Genome-Enabled Discovery of Anthraquinone Biosynthesis in Senna tora.</title>
        <authorList>
            <person name="Kang S.-H."/>
            <person name="Pandey R.P."/>
            <person name="Lee C.-M."/>
            <person name="Sim J.-S."/>
            <person name="Jeong J.-T."/>
            <person name="Choi B.-S."/>
            <person name="Jung M."/>
            <person name="Ginzburg D."/>
            <person name="Zhao K."/>
            <person name="Won S.Y."/>
            <person name="Oh T.-J."/>
            <person name="Yu Y."/>
            <person name="Kim N.-H."/>
            <person name="Lee O.R."/>
            <person name="Lee T.-H."/>
            <person name="Bashyal P."/>
            <person name="Kim T.-S."/>
            <person name="Lee W.-H."/>
            <person name="Kawkins C."/>
            <person name="Kim C.-K."/>
            <person name="Kim J.S."/>
            <person name="Ahn B.O."/>
            <person name="Rhee S.Y."/>
            <person name="Sohng J.K."/>
        </authorList>
    </citation>
    <scope>NUCLEOTIDE SEQUENCE</scope>
    <source>
        <tissue evidence="2">Leaf</tissue>
    </source>
</reference>
<evidence type="ECO:0000256" key="1">
    <source>
        <dbReference type="SAM" id="MobiDB-lite"/>
    </source>
</evidence>
<sequence length="98" mass="10502">MERQRREEEQKRPSKKPVEAEQSAPNRASSPQGQQSGGSLKSMKEKPGQQDKDTQEPSSLKTAGPDGEITAAPRHLLVVGDQSPHAINDSALATLVCG</sequence>
<dbReference type="Proteomes" id="UP000634136">
    <property type="component" value="Unassembled WGS sequence"/>
</dbReference>
<feature type="compositionally biased region" description="Low complexity" evidence="1">
    <location>
        <begin position="29"/>
        <end position="39"/>
    </location>
</feature>
<name>A0A834VYL9_9FABA</name>
<organism evidence="2 3">
    <name type="scientific">Senna tora</name>
    <dbReference type="NCBI Taxonomy" id="362788"/>
    <lineage>
        <taxon>Eukaryota</taxon>
        <taxon>Viridiplantae</taxon>
        <taxon>Streptophyta</taxon>
        <taxon>Embryophyta</taxon>
        <taxon>Tracheophyta</taxon>
        <taxon>Spermatophyta</taxon>
        <taxon>Magnoliopsida</taxon>
        <taxon>eudicotyledons</taxon>
        <taxon>Gunneridae</taxon>
        <taxon>Pentapetalae</taxon>
        <taxon>rosids</taxon>
        <taxon>fabids</taxon>
        <taxon>Fabales</taxon>
        <taxon>Fabaceae</taxon>
        <taxon>Caesalpinioideae</taxon>
        <taxon>Cassia clade</taxon>
        <taxon>Senna</taxon>
    </lineage>
</organism>
<dbReference type="EMBL" id="JAAIUW010000013">
    <property type="protein sequence ID" value="KAF7802207.1"/>
    <property type="molecule type" value="Genomic_DNA"/>
</dbReference>
<evidence type="ECO:0000313" key="2">
    <source>
        <dbReference type="EMBL" id="KAF7802207.1"/>
    </source>
</evidence>
<protein>
    <submittedName>
        <fullName evidence="2">Dynamin-2A like</fullName>
    </submittedName>
</protein>
<dbReference type="OrthoDB" id="1731467at2759"/>
<accession>A0A834VYL9</accession>
<feature type="compositionally biased region" description="Basic and acidic residues" evidence="1">
    <location>
        <begin position="42"/>
        <end position="55"/>
    </location>
</feature>
<feature type="region of interest" description="Disordered" evidence="1">
    <location>
        <begin position="1"/>
        <end position="74"/>
    </location>
</feature>
<proteinExistence type="predicted"/>
<keyword evidence="3" id="KW-1185">Reference proteome</keyword>
<feature type="compositionally biased region" description="Basic and acidic residues" evidence="1">
    <location>
        <begin position="1"/>
        <end position="19"/>
    </location>
</feature>
<evidence type="ECO:0000313" key="3">
    <source>
        <dbReference type="Proteomes" id="UP000634136"/>
    </source>
</evidence>
<gene>
    <name evidence="2" type="ORF">G2W53_041318</name>
</gene>